<name>C3ZAY3_BRAFL</name>
<gene>
    <name evidence="3" type="ORF">BRAFLDRAFT_68552</name>
</gene>
<feature type="coiled-coil region" evidence="1">
    <location>
        <begin position="1"/>
        <end position="49"/>
    </location>
</feature>
<accession>C3ZAY3</accession>
<dbReference type="InParanoid" id="C3ZAY3"/>
<feature type="compositionally biased region" description="Polar residues" evidence="2">
    <location>
        <begin position="104"/>
        <end position="142"/>
    </location>
</feature>
<feature type="compositionally biased region" description="Polar residues" evidence="2">
    <location>
        <begin position="152"/>
        <end position="170"/>
    </location>
</feature>
<keyword evidence="1" id="KW-0175">Coiled coil</keyword>
<feature type="region of interest" description="Disordered" evidence="2">
    <location>
        <begin position="104"/>
        <end position="177"/>
    </location>
</feature>
<evidence type="ECO:0000256" key="2">
    <source>
        <dbReference type="SAM" id="MobiDB-lite"/>
    </source>
</evidence>
<sequence length="177" mass="19404">MDNQEKCINDLKANVQNRKKEVEKQARQIQDLNTELERQREISKDLAQTTSSQKADQEALQAQLTLLLNQPQSVNTTTSRVHDSSQQDDSRIQRLYAEVVSGLEHQTNSSPAVQIPTSPDSKAPTTANTQPRARTDASSQPPVTCDRHPATGNPTGSSRHTVPGSPNTNIGKRKDAG</sequence>
<proteinExistence type="predicted"/>
<dbReference type="EMBL" id="GG666603">
    <property type="protein sequence ID" value="EEN50020.1"/>
    <property type="molecule type" value="Genomic_DNA"/>
</dbReference>
<dbReference type="AlphaFoldDB" id="C3ZAY3"/>
<evidence type="ECO:0000256" key="1">
    <source>
        <dbReference type="SAM" id="Coils"/>
    </source>
</evidence>
<evidence type="ECO:0000313" key="3">
    <source>
        <dbReference type="EMBL" id="EEN50020.1"/>
    </source>
</evidence>
<organism>
    <name type="scientific">Branchiostoma floridae</name>
    <name type="common">Florida lancelet</name>
    <name type="synonym">Amphioxus</name>
    <dbReference type="NCBI Taxonomy" id="7739"/>
    <lineage>
        <taxon>Eukaryota</taxon>
        <taxon>Metazoa</taxon>
        <taxon>Chordata</taxon>
        <taxon>Cephalochordata</taxon>
        <taxon>Leptocardii</taxon>
        <taxon>Amphioxiformes</taxon>
        <taxon>Branchiostomatidae</taxon>
        <taxon>Branchiostoma</taxon>
    </lineage>
</organism>
<protein>
    <submittedName>
        <fullName evidence="3">Uncharacterized protein</fullName>
    </submittedName>
</protein>
<reference evidence="3" key="1">
    <citation type="journal article" date="2008" name="Nature">
        <title>The amphioxus genome and the evolution of the chordate karyotype.</title>
        <authorList>
            <consortium name="US DOE Joint Genome Institute (JGI-PGF)"/>
            <person name="Putnam N.H."/>
            <person name="Butts T."/>
            <person name="Ferrier D.E.K."/>
            <person name="Furlong R.F."/>
            <person name="Hellsten U."/>
            <person name="Kawashima T."/>
            <person name="Robinson-Rechavi M."/>
            <person name="Shoguchi E."/>
            <person name="Terry A."/>
            <person name="Yu J.-K."/>
            <person name="Benito-Gutierrez E.L."/>
            <person name="Dubchak I."/>
            <person name="Garcia-Fernandez J."/>
            <person name="Gibson-Brown J.J."/>
            <person name="Grigoriev I.V."/>
            <person name="Horton A.C."/>
            <person name="de Jong P.J."/>
            <person name="Jurka J."/>
            <person name="Kapitonov V.V."/>
            <person name="Kohara Y."/>
            <person name="Kuroki Y."/>
            <person name="Lindquist E."/>
            <person name="Lucas S."/>
            <person name="Osoegawa K."/>
            <person name="Pennacchio L.A."/>
            <person name="Salamov A.A."/>
            <person name="Satou Y."/>
            <person name="Sauka-Spengler T."/>
            <person name="Schmutz J."/>
            <person name="Shin-I T."/>
            <person name="Toyoda A."/>
            <person name="Bronner-Fraser M."/>
            <person name="Fujiyama A."/>
            <person name="Holland L.Z."/>
            <person name="Holland P.W.H."/>
            <person name="Satoh N."/>
            <person name="Rokhsar D.S."/>
        </authorList>
    </citation>
    <scope>NUCLEOTIDE SEQUENCE [LARGE SCALE GENOMIC DNA]</scope>
    <source>
        <strain evidence="3">S238N-H82</strain>
        <tissue evidence="3">Testes</tissue>
    </source>
</reference>